<evidence type="ECO:0000313" key="3">
    <source>
        <dbReference type="Proteomes" id="UP000326179"/>
    </source>
</evidence>
<proteinExistence type="predicted"/>
<protein>
    <submittedName>
        <fullName evidence="2">Uncharacterized protein</fullName>
    </submittedName>
</protein>
<dbReference type="KEGG" id="sfy:GFH48_37320"/>
<accession>A0A5Q0LM57</accession>
<keyword evidence="3" id="KW-1185">Reference proteome</keyword>
<evidence type="ECO:0000313" key="2">
    <source>
        <dbReference type="EMBL" id="QFZ78203.1"/>
    </source>
</evidence>
<evidence type="ECO:0000256" key="1">
    <source>
        <dbReference type="SAM" id="MobiDB-lite"/>
    </source>
</evidence>
<feature type="compositionally biased region" description="Basic and acidic residues" evidence="1">
    <location>
        <begin position="131"/>
        <end position="142"/>
    </location>
</feature>
<name>A0A5Q0LM57_9ACTN</name>
<dbReference type="Proteomes" id="UP000326179">
    <property type="component" value="Chromosome"/>
</dbReference>
<feature type="compositionally biased region" description="Low complexity" evidence="1">
    <location>
        <begin position="1"/>
        <end position="23"/>
    </location>
</feature>
<dbReference type="RefSeq" id="WP_153292382.1">
    <property type="nucleotide sequence ID" value="NZ_CP045643.1"/>
</dbReference>
<feature type="region of interest" description="Disordered" evidence="1">
    <location>
        <begin position="1"/>
        <end position="31"/>
    </location>
</feature>
<feature type="region of interest" description="Disordered" evidence="1">
    <location>
        <begin position="71"/>
        <end position="142"/>
    </location>
</feature>
<dbReference type="EMBL" id="CP045643">
    <property type="protein sequence ID" value="QFZ78203.1"/>
    <property type="molecule type" value="Genomic_DNA"/>
</dbReference>
<organism evidence="2 3">
    <name type="scientific">Streptomyces fagopyri</name>
    <dbReference type="NCBI Taxonomy" id="2662397"/>
    <lineage>
        <taxon>Bacteria</taxon>
        <taxon>Bacillati</taxon>
        <taxon>Actinomycetota</taxon>
        <taxon>Actinomycetes</taxon>
        <taxon>Kitasatosporales</taxon>
        <taxon>Streptomycetaceae</taxon>
        <taxon>Streptomyces</taxon>
    </lineage>
</organism>
<dbReference type="AlphaFoldDB" id="A0A5Q0LM57"/>
<reference evidence="2 3" key="1">
    <citation type="submission" date="2019-10" db="EMBL/GenBank/DDBJ databases">
        <title>A novel species.</title>
        <authorList>
            <person name="Gao J."/>
        </authorList>
    </citation>
    <scope>NUCLEOTIDE SEQUENCE [LARGE SCALE GENOMIC DNA]</scope>
    <source>
        <strain evidence="2 3">QMT-28</strain>
    </source>
</reference>
<gene>
    <name evidence="2" type="ORF">GFH48_37320</name>
</gene>
<sequence>MAAHPITRGRPGERTPGTGTLTGAEITRGLADGDERCPAAAYHRWGKPVRATARRSLGDARETEGVTPQLFLADWRGGHGRRPERGAPAGRLVGRSRHRNTDMRPARTPGRRTRNSPDVGQSTAGPAPDQSRTDRPTWRTTP</sequence>